<comment type="caution">
    <text evidence="3">The sequence shown here is derived from an EMBL/GenBank/DDBJ whole genome shotgun (WGS) entry which is preliminary data.</text>
</comment>
<dbReference type="PROSITE" id="PS51352">
    <property type="entry name" value="THIOREDOXIN_2"/>
    <property type="match status" value="1"/>
</dbReference>
<evidence type="ECO:0000313" key="3">
    <source>
        <dbReference type="EMBL" id="NNJ24265.1"/>
    </source>
</evidence>
<feature type="region of interest" description="Disordered" evidence="1">
    <location>
        <begin position="723"/>
        <end position="830"/>
    </location>
</feature>
<evidence type="ECO:0000259" key="2">
    <source>
        <dbReference type="PROSITE" id="PS51352"/>
    </source>
</evidence>
<dbReference type="Proteomes" id="UP000609651">
    <property type="component" value="Unassembled WGS sequence"/>
</dbReference>
<proteinExistence type="predicted"/>
<reference evidence="3 4" key="1">
    <citation type="journal article" date="2020" name="Syst. Appl. Microbiol.">
        <title>Alienimonas chondri sp. nov., a novel planctomycete isolated from the biofilm of the red alga Chondrus crispus.</title>
        <authorList>
            <person name="Vitorino I."/>
            <person name="Albuquerque L."/>
            <person name="Wiegand S."/>
            <person name="Kallscheuer N."/>
            <person name="da Costa M.S."/>
            <person name="Lobo-da-Cunha A."/>
            <person name="Jogler C."/>
            <person name="Lage O.M."/>
        </authorList>
    </citation>
    <scope>NUCLEOTIDE SEQUENCE [LARGE SCALE GENOMIC DNA]</scope>
    <source>
        <strain evidence="3 4">LzC2</strain>
    </source>
</reference>
<feature type="domain" description="Thioredoxin" evidence="2">
    <location>
        <begin position="426"/>
        <end position="584"/>
    </location>
</feature>
<dbReference type="SUPFAM" id="SSF52833">
    <property type="entry name" value="Thioredoxin-like"/>
    <property type="match status" value="1"/>
</dbReference>
<dbReference type="InterPro" id="IPR036249">
    <property type="entry name" value="Thioredoxin-like_sf"/>
</dbReference>
<feature type="compositionally biased region" description="Low complexity" evidence="1">
    <location>
        <begin position="39"/>
        <end position="48"/>
    </location>
</feature>
<feature type="compositionally biased region" description="Low complexity" evidence="1">
    <location>
        <begin position="770"/>
        <end position="780"/>
    </location>
</feature>
<dbReference type="PROSITE" id="PS51257">
    <property type="entry name" value="PROKAR_LIPOPROTEIN"/>
    <property type="match status" value="1"/>
</dbReference>
<sequence>MPPARLSMPRLQLHPAGPAALAALCATVLIAGCGESGEEASPPAESGEQTAAAETPGEPKAAPKEPISPIGTFRLLTPRQGRATNFGAITIAEEDGKPVLKGFNPTEQLESLKPEMTLIEASEDAVSFKLTGREEEADIYLQFEGKPTPGVIIGTLHDETGGAITPALLVPLPPGEPNPGPPALADATFEQIVKAIGAASPDITGLEIVAKRNPYAPAFFPLYQAAIASEAQQDKTPKEIRKIIAGYVAFSENWGPWAVADAHRTAGALLISVPTYREIADEQLAAAVAALPDAAPEGTAERWQEQFEALQAEADRREDQLALSQRMAEAMELAETDAEAGLAELRAIRADRPDEPPTLYMLADGLYRYGGDAGRDELAELHEQYPLEAVVTYLLAEKERTAGRKEEARKLYAEATAIPGGPYMIQPLAQRAAPGELKHPREWLNEELEDTGAVAELLAETYRRLAKSIAEESRPADDGDRTVLAELFTGSMCPPCVAADMATAALAETFPQEDLVILQYHLHVPGADPLTNADTVARAAAVDVRGTPTFRLDGETPDFQIGGPVGAATEAYESLVEAVEARRGTPAGATIDVETKADGDRFDAVVTARREGGFAANHRLHVVIAEDEMVYAAPNSIRTHEMLVRAMPTGAAGVGPGEDGVLTYRVDSSVSDLRDELKTYLAAYEREHDGRIFPDKPMQLTRLTAVAWIEDSTSGEVLQTAFSPLGEFDPPAEEDAASPAETPDAAPKAESTKDDPSKKADDAEADAPEADAATDAAAPTGEEEPAENAPAGEGEPEMNEAGAAEETPVTEAPAGESAGGEATSTDGASR</sequence>
<feature type="region of interest" description="Disordered" evidence="1">
    <location>
        <begin position="36"/>
        <end position="71"/>
    </location>
</feature>
<accession>A0ABX1V7W0</accession>
<feature type="compositionally biased region" description="Low complexity" evidence="1">
    <location>
        <begin position="737"/>
        <end position="746"/>
    </location>
</feature>
<feature type="compositionally biased region" description="Low complexity" evidence="1">
    <location>
        <begin position="800"/>
        <end position="830"/>
    </location>
</feature>
<evidence type="ECO:0000313" key="4">
    <source>
        <dbReference type="Proteomes" id="UP000609651"/>
    </source>
</evidence>
<protein>
    <recommendedName>
        <fullName evidence="2">Thioredoxin domain-containing protein</fullName>
    </recommendedName>
</protein>
<feature type="compositionally biased region" description="Basic and acidic residues" evidence="1">
    <location>
        <begin position="750"/>
        <end position="762"/>
    </location>
</feature>
<dbReference type="InterPro" id="IPR013766">
    <property type="entry name" value="Thioredoxin_domain"/>
</dbReference>
<keyword evidence="4" id="KW-1185">Reference proteome</keyword>
<gene>
    <name evidence="3" type="ORF">LzC2_03190</name>
</gene>
<organism evidence="3 4">
    <name type="scientific">Alienimonas chondri</name>
    <dbReference type="NCBI Taxonomy" id="2681879"/>
    <lineage>
        <taxon>Bacteria</taxon>
        <taxon>Pseudomonadati</taxon>
        <taxon>Planctomycetota</taxon>
        <taxon>Planctomycetia</taxon>
        <taxon>Planctomycetales</taxon>
        <taxon>Planctomycetaceae</taxon>
        <taxon>Alienimonas</taxon>
    </lineage>
</organism>
<name>A0ABX1V7W0_9PLAN</name>
<dbReference type="EMBL" id="WTPX01000005">
    <property type="protein sequence ID" value="NNJ24265.1"/>
    <property type="molecule type" value="Genomic_DNA"/>
</dbReference>
<evidence type="ECO:0000256" key="1">
    <source>
        <dbReference type="SAM" id="MobiDB-lite"/>
    </source>
</evidence>